<proteinExistence type="predicted"/>
<dbReference type="KEGG" id="pmar:B0X71_06200"/>
<dbReference type="EMBL" id="CP019640">
    <property type="protein sequence ID" value="AQQ52730.1"/>
    <property type="molecule type" value="Genomic_DNA"/>
</dbReference>
<name>A0A1Q2KX09_9BACL</name>
<gene>
    <name evidence="2" type="ORF">B0X71_06200</name>
</gene>
<dbReference type="OrthoDB" id="2168837at2"/>
<dbReference type="Pfam" id="PF01381">
    <property type="entry name" value="HTH_3"/>
    <property type="match status" value="1"/>
</dbReference>
<dbReference type="SUPFAM" id="SSF47413">
    <property type="entry name" value="lambda repressor-like DNA-binding domains"/>
    <property type="match status" value="1"/>
</dbReference>
<dbReference type="AlphaFoldDB" id="A0A1Q2KX09"/>
<evidence type="ECO:0000313" key="3">
    <source>
        <dbReference type="Proteomes" id="UP000188184"/>
    </source>
</evidence>
<dbReference type="Gene3D" id="1.10.260.40">
    <property type="entry name" value="lambda repressor-like DNA-binding domains"/>
    <property type="match status" value="1"/>
</dbReference>
<evidence type="ECO:0000313" key="2">
    <source>
        <dbReference type="EMBL" id="AQQ52730.1"/>
    </source>
</evidence>
<dbReference type="InterPro" id="IPR010982">
    <property type="entry name" value="Lambda_DNA-bd_dom_sf"/>
</dbReference>
<dbReference type="GO" id="GO:0003677">
    <property type="term" value="F:DNA binding"/>
    <property type="evidence" value="ECO:0007669"/>
    <property type="project" value="InterPro"/>
</dbReference>
<accession>A0A1Q2KX09</accession>
<dbReference type="PROSITE" id="PS50943">
    <property type="entry name" value="HTH_CROC1"/>
    <property type="match status" value="1"/>
</dbReference>
<organism evidence="2 3">
    <name type="scientific">Planococcus lenghuensis</name>
    <dbReference type="NCBI Taxonomy" id="2213202"/>
    <lineage>
        <taxon>Bacteria</taxon>
        <taxon>Bacillati</taxon>
        <taxon>Bacillota</taxon>
        <taxon>Bacilli</taxon>
        <taxon>Bacillales</taxon>
        <taxon>Caryophanaceae</taxon>
        <taxon>Planococcus</taxon>
    </lineage>
</organism>
<dbReference type="RefSeq" id="WP_077588610.1">
    <property type="nucleotide sequence ID" value="NZ_CP019640.1"/>
</dbReference>
<dbReference type="InterPro" id="IPR001387">
    <property type="entry name" value="Cro/C1-type_HTH"/>
</dbReference>
<feature type="domain" description="HTH cro/C1-type" evidence="1">
    <location>
        <begin position="9"/>
        <end position="63"/>
    </location>
</feature>
<reference evidence="2 3" key="1">
    <citation type="submission" date="2017-02" db="EMBL/GenBank/DDBJ databases">
        <title>The complete genomic sequence of a novel cold adapted crude oil-degrading bacterium Planococcus qaidamina Y42.</title>
        <authorList>
            <person name="Yang R."/>
        </authorList>
    </citation>
    <scope>NUCLEOTIDE SEQUENCE [LARGE SCALE GENOMIC DNA]</scope>
    <source>
        <strain evidence="2 3">Y42</strain>
    </source>
</reference>
<sequence>MKDNLHTQLQLARKERNMSLEDLSLKSRVGVARLQAYESGQDVPSAQTLLKLSNALEIPVFNLLDGVEMEEKPKTESV</sequence>
<protein>
    <submittedName>
        <fullName evidence="2">Transcriptional regulator</fullName>
    </submittedName>
</protein>
<dbReference type="Proteomes" id="UP000188184">
    <property type="component" value="Chromosome"/>
</dbReference>
<keyword evidence="3" id="KW-1185">Reference proteome</keyword>
<dbReference type="SMART" id="SM00530">
    <property type="entry name" value="HTH_XRE"/>
    <property type="match status" value="1"/>
</dbReference>
<dbReference type="CDD" id="cd00093">
    <property type="entry name" value="HTH_XRE"/>
    <property type="match status" value="1"/>
</dbReference>
<evidence type="ECO:0000259" key="1">
    <source>
        <dbReference type="PROSITE" id="PS50943"/>
    </source>
</evidence>